<feature type="domain" description="Autotransporter" evidence="2">
    <location>
        <begin position="578"/>
        <end position="848"/>
    </location>
</feature>
<dbReference type="STRING" id="1122213.GCA_000423365_03113"/>
<evidence type="ECO:0000313" key="4">
    <source>
        <dbReference type="Proteomes" id="UP000258927"/>
    </source>
</evidence>
<dbReference type="RefSeq" id="WP_117394772.1">
    <property type="nucleotide sequence ID" value="NZ_CP021330.1"/>
</dbReference>
<reference evidence="3 4" key="1">
    <citation type="submission" date="2017-05" db="EMBL/GenBank/DDBJ databases">
        <title>Genome Analysis of Maritalea myrionectae HL2708#5.</title>
        <authorList>
            <consortium name="Cotde Inc.-PKNU"/>
            <person name="Jang D."/>
            <person name="Oh H.-M."/>
        </authorList>
    </citation>
    <scope>NUCLEOTIDE SEQUENCE [LARGE SCALE GENOMIC DNA]</scope>
    <source>
        <strain evidence="3 4">HL2708#5</strain>
    </source>
</reference>
<sequence>MLTTSNSSIGLIGALIWMSLSVSAHAQTILPPSSGPCVVNGSTAVCEGDLSAGVEVDGSVIDHLIVQNLTQNITPAFDVEGIDFRDGGAATGIMIDADLGRFGISVDSEPAIYVIEDGAGDVVVNFKGDVVATNIRGGGIIVLETGDGGVTINHEGDISTSGSVLADAIYAETSGGPGSIFITHKGDIQTAGETSDGIQAEVFDQGDILIDQKGSINTTGLDAYGILADTNDGLVSILNEGDISSTSGEGIFGYSRVGDVVINSTGNVSAGLWGIAGQAIDGNVTINSVGDITSQLEDGIEAYSEGGNVSISSNGNVLSNGGEGIDGEIVDGDGNITIVAQGTITAEDETIDASIKGAGNGNITVLNSAVLDSQDIGIDANIANDGAVTINNFGNIDAVDEGLRAGVEGTGAIYIANHGDVLADVGILVRERFDVAAAQVVNSGRLESTGTHALDLQSDGNDVLNLLNGTVIVGALDFGNGNDGAGGTNPDDIDTLNIETGVSAVLDFADTGGTGQGDSDLESAPETIKYDGFSILLNGGTRLATIDPTIFAHQDRLLFNLNRQAIGNLDGGQTGFEPEAGMARLWGKTFGGLGHVGARTGTSAFTETEFGAVGGFENNLNAESGQFGLFAGVGQSNFKVGANDDHTRAEGIFGGAYWTQDFNDLILSAQMVAGVVSNQTERHVNGTAADGAFWGQFFAPTFAVTMPIDVLDQRGYIKGQIGYSYMHLDGYDETGGPAPLSVEARHVAKLNVRGEVGAPIELSNLEMNWRAGVDGVIDAGSSQVNATLLGTDIGFNGNLANSISGFVGFDVKRPFADGQGQLTFSGEVASSLAGDLSAKASVKAAVNF</sequence>
<dbReference type="KEGG" id="mmyr:MXMO3_00401"/>
<evidence type="ECO:0000313" key="3">
    <source>
        <dbReference type="EMBL" id="AVX02948.1"/>
    </source>
</evidence>
<dbReference type="Pfam" id="PF03797">
    <property type="entry name" value="Autotransporter"/>
    <property type="match status" value="1"/>
</dbReference>
<feature type="signal peptide" evidence="1">
    <location>
        <begin position="1"/>
        <end position="26"/>
    </location>
</feature>
<dbReference type="SMART" id="SM00869">
    <property type="entry name" value="Autotransporter"/>
    <property type="match status" value="1"/>
</dbReference>
<proteinExistence type="predicted"/>
<dbReference type="SUPFAM" id="SSF103515">
    <property type="entry name" value="Autotransporter"/>
    <property type="match status" value="1"/>
</dbReference>
<dbReference type="EMBL" id="CP021330">
    <property type="protein sequence ID" value="AVX02948.1"/>
    <property type="molecule type" value="Genomic_DNA"/>
</dbReference>
<dbReference type="PROSITE" id="PS51208">
    <property type="entry name" value="AUTOTRANSPORTER"/>
    <property type="match status" value="1"/>
</dbReference>
<dbReference type="InterPro" id="IPR005546">
    <property type="entry name" value="Autotransporte_beta"/>
</dbReference>
<feature type="chain" id="PRO_5015310781" description="Autotransporter domain-containing protein" evidence="1">
    <location>
        <begin position="27"/>
        <end position="848"/>
    </location>
</feature>
<dbReference type="InterPro" id="IPR036709">
    <property type="entry name" value="Autotransporte_beta_dom_sf"/>
</dbReference>
<evidence type="ECO:0000259" key="2">
    <source>
        <dbReference type="PROSITE" id="PS51208"/>
    </source>
</evidence>
<evidence type="ECO:0000256" key="1">
    <source>
        <dbReference type="SAM" id="SignalP"/>
    </source>
</evidence>
<dbReference type="AlphaFoldDB" id="A0A2R4MA82"/>
<dbReference type="Gene3D" id="2.40.128.130">
    <property type="entry name" value="Autotransporter beta-domain"/>
    <property type="match status" value="1"/>
</dbReference>
<keyword evidence="4" id="KW-1185">Reference proteome</keyword>
<accession>A0A2R4MA82</accession>
<gene>
    <name evidence="3" type="ORF">MXMO3_00401</name>
</gene>
<protein>
    <recommendedName>
        <fullName evidence="2">Autotransporter domain-containing protein</fullName>
    </recommendedName>
</protein>
<name>A0A2R4MA82_9HYPH</name>
<organism evidence="3 4">
    <name type="scientific">Maritalea myrionectae</name>
    <dbReference type="NCBI Taxonomy" id="454601"/>
    <lineage>
        <taxon>Bacteria</taxon>
        <taxon>Pseudomonadati</taxon>
        <taxon>Pseudomonadota</taxon>
        <taxon>Alphaproteobacteria</taxon>
        <taxon>Hyphomicrobiales</taxon>
        <taxon>Devosiaceae</taxon>
        <taxon>Maritalea</taxon>
    </lineage>
</organism>
<keyword evidence="1" id="KW-0732">Signal</keyword>
<dbReference type="Proteomes" id="UP000258927">
    <property type="component" value="Chromosome"/>
</dbReference>